<sequence>MRWVALVVGLAIITAVGIVVNMQRQDAGAARDAAATASRTPTPAASFTDPCGTFDTTVRTPYPITGYWIIPTADPCTWRSQFQAIHRVGGDTVIRLGHGLSPRRVDDETGLVLDAAGDKPDPRYAKCVEGELTCVQAAEKALKDAHPDNRITWTYVFRTDEQYGDGVFRCPDIERKIVVGDAVFFRIIAPDDGTDDASCDFSSRGRGYHLILVSAGKEDSLTTLLDLGDRFGIRVFPALPLAPRDPTGPTRANPRHIGTLTTLTRRILQDYGDRFAGRESLGGVYQPFELQIRDWPDPSKVDTLKVLAEQHLIVEQELAGKPILISPYLDARRDRKFTSTPKQVGKGFKVLARTGVGIIAPQDGRGTGKGGLFWPNWKNKPVDERLRPVVGDTTYAKAYYGGTRDYYREMAQARDELLKEGVRVELWANIEAFEPTRREGEKRCSSQSDRGATDKPRLDTQVTLVGPYVSKIISYMWSDYFTCGSPSLAEQIAQDWTRPIAIQAFRSRRDIQNGLEIRGYNLAGATVTLSWPGVDEPRVVDSTVAGVHETDPVPGLPERVERLWIPFDLDEVPDGRWVRVGVTAPDGRIAAEPVYYQHTT</sequence>
<reference evidence="2 3" key="1">
    <citation type="submission" date="2019-06" db="EMBL/GenBank/DDBJ databases">
        <title>Sequencing the genomes of 1000 actinobacteria strains.</title>
        <authorList>
            <person name="Klenk H.-P."/>
        </authorList>
    </citation>
    <scope>NUCLEOTIDE SEQUENCE [LARGE SCALE GENOMIC DNA]</scope>
    <source>
        <strain evidence="2 3">DSM 43186</strain>
    </source>
</reference>
<evidence type="ECO:0000313" key="3">
    <source>
        <dbReference type="Proteomes" id="UP000319213"/>
    </source>
</evidence>
<dbReference type="Proteomes" id="UP000319213">
    <property type="component" value="Unassembled WGS sequence"/>
</dbReference>
<dbReference type="EMBL" id="VFPQ01000002">
    <property type="protein sequence ID" value="TQM72664.1"/>
    <property type="molecule type" value="Genomic_DNA"/>
</dbReference>
<dbReference type="RefSeq" id="WP_142262196.1">
    <property type="nucleotide sequence ID" value="NZ_BMPV01000002.1"/>
</dbReference>
<keyword evidence="3" id="KW-1185">Reference proteome</keyword>
<proteinExistence type="predicted"/>
<gene>
    <name evidence="2" type="ORF">FHX40_4817</name>
</gene>
<name>A0A543IQ09_9ACTN</name>
<evidence type="ECO:0000313" key="2">
    <source>
        <dbReference type="EMBL" id="TQM72664.1"/>
    </source>
</evidence>
<feature type="domain" description="DUF4434" evidence="1">
    <location>
        <begin position="216"/>
        <end position="369"/>
    </location>
</feature>
<dbReference type="Pfam" id="PF14488">
    <property type="entry name" value="DUF4434"/>
    <property type="match status" value="1"/>
</dbReference>
<protein>
    <recommendedName>
        <fullName evidence="1">DUF4434 domain-containing protein</fullName>
    </recommendedName>
</protein>
<dbReference type="Gene3D" id="3.20.20.80">
    <property type="entry name" value="Glycosidases"/>
    <property type="match status" value="1"/>
</dbReference>
<dbReference type="InterPro" id="IPR027849">
    <property type="entry name" value="DUF4434"/>
</dbReference>
<dbReference type="OrthoDB" id="4900698at2"/>
<evidence type="ECO:0000259" key="1">
    <source>
        <dbReference type="Pfam" id="PF14488"/>
    </source>
</evidence>
<accession>A0A543IQ09</accession>
<dbReference type="AlphaFoldDB" id="A0A543IQ09"/>
<comment type="caution">
    <text evidence="2">The sequence shown here is derived from an EMBL/GenBank/DDBJ whole genome shotgun (WGS) entry which is preliminary data.</text>
</comment>
<organism evidence="2 3">
    <name type="scientific">Thermopolyspora flexuosa</name>
    <dbReference type="NCBI Taxonomy" id="103836"/>
    <lineage>
        <taxon>Bacteria</taxon>
        <taxon>Bacillati</taxon>
        <taxon>Actinomycetota</taxon>
        <taxon>Actinomycetes</taxon>
        <taxon>Streptosporangiales</taxon>
        <taxon>Streptosporangiaceae</taxon>
        <taxon>Thermopolyspora</taxon>
    </lineage>
</organism>